<keyword evidence="3" id="KW-1185">Reference proteome</keyword>
<dbReference type="RefSeq" id="WP_153239435.1">
    <property type="nucleotide sequence ID" value="NZ_BAAAYW010000009.1"/>
</dbReference>
<dbReference type="EMBL" id="JACJIK010000001">
    <property type="protein sequence ID" value="MBA9059862.1"/>
    <property type="molecule type" value="Genomic_DNA"/>
</dbReference>
<feature type="compositionally biased region" description="Low complexity" evidence="1">
    <location>
        <begin position="13"/>
        <end position="27"/>
    </location>
</feature>
<sequence>MADQQIPETKNSDAPGDQDQAAQQAPAEVDGLAAKAEQSEKETEENDEGGYGH</sequence>
<reference evidence="2 3" key="1">
    <citation type="submission" date="2020-08" db="EMBL/GenBank/DDBJ databases">
        <title>Sequencing the genomes of 1000 actinobacteria strains.</title>
        <authorList>
            <person name="Klenk H.-P."/>
        </authorList>
    </citation>
    <scope>NUCLEOTIDE SEQUENCE [LARGE SCALE GENOMIC DNA]</scope>
    <source>
        <strain evidence="2 3">DSM 21948</strain>
    </source>
</reference>
<keyword evidence="2" id="KW-0689">Ribosomal protein</keyword>
<protein>
    <submittedName>
        <fullName evidence="2">Ribosomal protein L12E/L44/L45/RPP1/RPP2</fullName>
    </submittedName>
</protein>
<name>A0ABR6D2F9_9MICC</name>
<evidence type="ECO:0000313" key="2">
    <source>
        <dbReference type="EMBL" id="MBA9059862.1"/>
    </source>
</evidence>
<dbReference type="Proteomes" id="UP000572670">
    <property type="component" value="Unassembled WGS sequence"/>
</dbReference>
<evidence type="ECO:0000256" key="1">
    <source>
        <dbReference type="SAM" id="MobiDB-lite"/>
    </source>
</evidence>
<dbReference type="GeneID" id="93363916"/>
<proteinExistence type="predicted"/>
<comment type="caution">
    <text evidence="2">The sequence shown here is derived from an EMBL/GenBank/DDBJ whole genome shotgun (WGS) entry which is preliminary data.</text>
</comment>
<gene>
    <name evidence="2" type="ORF">HDA34_001569</name>
</gene>
<keyword evidence="2" id="KW-0687">Ribonucleoprotein</keyword>
<evidence type="ECO:0000313" key="3">
    <source>
        <dbReference type="Proteomes" id="UP000572670"/>
    </source>
</evidence>
<accession>A0ABR6D2F9</accession>
<feature type="compositionally biased region" description="Acidic residues" evidence="1">
    <location>
        <begin position="42"/>
        <end position="53"/>
    </location>
</feature>
<feature type="region of interest" description="Disordered" evidence="1">
    <location>
        <begin position="1"/>
        <end position="53"/>
    </location>
</feature>
<dbReference type="GO" id="GO:0005840">
    <property type="term" value="C:ribosome"/>
    <property type="evidence" value="ECO:0007669"/>
    <property type="project" value="UniProtKB-KW"/>
</dbReference>
<organism evidence="2 3">
    <name type="scientific">Micrococcus yunnanensis</name>
    <dbReference type="NCBI Taxonomy" id="566027"/>
    <lineage>
        <taxon>Bacteria</taxon>
        <taxon>Bacillati</taxon>
        <taxon>Actinomycetota</taxon>
        <taxon>Actinomycetes</taxon>
        <taxon>Micrococcales</taxon>
        <taxon>Micrococcaceae</taxon>
        <taxon>Micrococcus</taxon>
    </lineage>
</organism>